<feature type="chain" id="PRO_5045548187" description="Lipoprotein" evidence="2">
    <location>
        <begin position="25"/>
        <end position="155"/>
    </location>
</feature>
<proteinExistence type="predicted"/>
<dbReference type="PROSITE" id="PS51257">
    <property type="entry name" value="PROKAR_LIPOPROTEIN"/>
    <property type="match status" value="1"/>
</dbReference>
<sequence>MRTGNAMRVCRTAACLAAAAALMAGLTGCSDDGGSGGGKKSRGAGSESGTDTGDGADGKITVEFQLTGDSPTSVYIPGIVYKNGQFEDYDVEKVKTPWKKKFKVDPGRTLSIQSGPENPKRSIGCKVIVNGEVKDQETRRYKEGSTLTTGCTTSS</sequence>
<evidence type="ECO:0000256" key="2">
    <source>
        <dbReference type="SAM" id="SignalP"/>
    </source>
</evidence>
<reference evidence="3 4" key="1">
    <citation type="journal article" date="2019" name="Int. J. Syst. Evol. Microbiol.">
        <title>The Global Catalogue of Microorganisms (GCM) 10K type strain sequencing project: providing services to taxonomists for standard genome sequencing and annotation.</title>
        <authorList>
            <consortium name="The Broad Institute Genomics Platform"/>
            <consortium name="The Broad Institute Genome Sequencing Center for Infectious Disease"/>
            <person name="Wu L."/>
            <person name="Ma J."/>
        </authorList>
    </citation>
    <scope>NUCLEOTIDE SEQUENCE [LARGE SCALE GENOMIC DNA]</scope>
    <source>
        <strain evidence="3 4">JCM 15478</strain>
    </source>
</reference>
<feature type="signal peptide" evidence="2">
    <location>
        <begin position="1"/>
        <end position="24"/>
    </location>
</feature>
<dbReference type="InterPro" id="IPR038468">
    <property type="entry name" value="MmpS_C"/>
</dbReference>
<accession>A0ABN2X095</accession>
<evidence type="ECO:0008006" key="5">
    <source>
        <dbReference type="Google" id="ProtNLM"/>
    </source>
</evidence>
<gene>
    <name evidence="3" type="ORF">GCM10009801_75350</name>
</gene>
<dbReference type="Gene3D" id="2.60.40.2880">
    <property type="entry name" value="MmpS1-5, C-terminal soluble domain"/>
    <property type="match status" value="1"/>
</dbReference>
<organism evidence="3 4">
    <name type="scientific">Streptomyces albiaxialis</name>
    <dbReference type="NCBI Taxonomy" id="329523"/>
    <lineage>
        <taxon>Bacteria</taxon>
        <taxon>Bacillati</taxon>
        <taxon>Actinomycetota</taxon>
        <taxon>Actinomycetes</taxon>
        <taxon>Kitasatosporales</taxon>
        <taxon>Streptomycetaceae</taxon>
        <taxon>Streptomyces</taxon>
    </lineage>
</organism>
<evidence type="ECO:0000313" key="4">
    <source>
        <dbReference type="Proteomes" id="UP001500016"/>
    </source>
</evidence>
<keyword evidence="4" id="KW-1185">Reference proteome</keyword>
<keyword evidence="2" id="KW-0732">Signal</keyword>
<evidence type="ECO:0000313" key="3">
    <source>
        <dbReference type="EMBL" id="GAA2101797.1"/>
    </source>
</evidence>
<name>A0ABN2X095_9ACTN</name>
<evidence type="ECO:0000256" key="1">
    <source>
        <dbReference type="SAM" id="MobiDB-lite"/>
    </source>
</evidence>
<dbReference type="Proteomes" id="UP001500016">
    <property type="component" value="Unassembled WGS sequence"/>
</dbReference>
<feature type="region of interest" description="Disordered" evidence="1">
    <location>
        <begin position="32"/>
        <end position="58"/>
    </location>
</feature>
<dbReference type="EMBL" id="BAAAPE010000028">
    <property type="protein sequence ID" value="GAA2101797.1"/>
    <property type="molecule type" value="Genomic_DNA"/>
</dbReference>
<comment type="caution">
    <text evidence="3">The sequence shown here is derived from an EMBL/GenBank/DDBJ whole genome shotgun (WGS) entry which is preliminary data.</text>
</comment>
<protein>
    <recommendedName>
        <fullName evidence="5">Lipoprotein</fullName>
    </recommendedName>
</protein>